<dbReference type="PANTHER" id="PTHR12363:SF33">
    <property type="entry name" value="IMPORTIN-13"/>
    <property type="match status" value="1"/>
</dbReference>
<keyword evidence="6" id="KW-1185">Reference proteome</keyword>
<dbReference type="PANTHER" id="PTHR12363">
    <property type="entry name" value="TRANSPORTIN 3 AND IMPORTIN 13"/>
    <property type="match status" value="1"/>
</dbReference>
<dbReference type="InterPro" id="IPR016024">
    <property type="entry name" value="ARM-type_fold"/>
</dbReference>
<evidence type="ECO:0000256" key="1">
    <source>
        <dbReference type="ARBA" id="ARBA00004123"/>
    </source>
</evidence>
<comment type="caution">
    <text evidence="5">The sequence shown here is derived from an EMBL/GenBank/DDBJ whole genome shotgun (WGS) entry which is preliminary data.</text>
</comment>
<dbReference type="GO" id="GO:0005737">
    <property type="term" value="C:cytoplasm"/>
    <property type="evidence" value="ECO:0007669"/>
    <property type="project" value="TreeGrafter"/>
</dbReference>
<evidence type="ECO:0000256" key="3">
    <source>
        <dbReference type="ARBA" id="ARBA00022448"/>
    </source>
</evidence>
<comment type="subcellular location">
    <subcellularLocation>
        <location evidence="1">Nucleus</location>
    </subcellularLocation>
</comment>
<evidence type="ECO:0000256" key="4">
    <source>
        <dbReference type="ARBA" id="ARBA00023242"/>
    </source>
</evidence>
<gene>
    <name evidence="5" type="ORF">NKR23_g10136</name>
</gene>
<dbReference type="EMBL" id="JANBVO010000043">
    <property type="protein sequence ID" value="KAJ9134445.1"/>
    <property type="molecule type" value="Genomic_DNA"/>
</dbReference>
<dbReference type="Proteomes" id="UP001174694">
    <property type="component" value="Unassembled WGS sequence"/>
</dbReference>
<evidence type="ECO:0000313" key="5">
    <source>
        <dbReference type="EMBL" id="KAJ9134445.1"/>
    </source>
</evidence>
<proteinExistence type="inferred from homology"/>
<dbReference type="GO" id="GO:0006606">
    <property type="term" value="P:protein import into nucleus"/>
    <property type="evidence" value="ECO:0007669"/>
    <property type="project" value="TreeGrafter"/>
</dbReference>
<evidence type="ECO:0000256" key="2">
    <source>
        <dbReference type="ARBA" id="ARBA00007991"/>
    </source>
</evidence>
<evidence type="ECO:0000313" key="6">
    <source>
        <dbReference type="Proteomes" id="UP001174694"/>
    </source>
</evidence>
<dbReference type="InterPro" id="IPR011989">
    <property type="entry name" value="ARM-like"/>
</dbReference>
<comment type="similarity">
    <text evidence="2">Belongs to the importin beta family.</text>
</comment>
<dbReference type="SUPFAM" id="SSF48371">
    <property type="entry name" value="ARM repeat"/>
    <property type="match status" value="1"/>
</dbReference>
<keyword evidence="3" id="KW-0813">Transport</keyword>
<organism evidence="5 6">
    <name type="scientific">Pleurostoma richardsiae</name>
    <dbReference type="NCBI Taxonomy" id="41990"/>
    <lineage>
        <taxon>Eukaryota</taxon>
        <taxon>Fungi</taxon>
        <taxon>Dikarya</taxon>
        <taxon>Ascomycota</taxon>
        <taxon>Pezizomycotina</taxon>
        <taxon>Sordariomycetes</taxon>
        <taxon>Sordariomycetidae</taxon>
        <taxon>Calosphaeriales</taxon>
        <taxon>Pleurostomataceae</taxon>
        <taxon>Pleurostoma</taxon>
    </lineage>
</organism>
<dbReference type="InterPro" id="IPR051345">
    <property type="entry name" value="Importin_beta-like_NTR"/>
</dbReference>
<protein>
    <submittedName>
        <fullName evidence="5">ARM repeat-containing protein</fullName>
    </submittedName>
</protein>
<accession>A0AA38R5K9</accession>
<dbReference type="GO" id="GO:0005634">
    <property type="term" value="C:nucleus"/>
    <property type="evidence" value="ECO:0007669"/>
    <property type="project" value="UniProtKB-SubCell"/>
</dbReference>
<dbReference type="AlphaFoldDB" id="A0AA38R5K9"/>
<reference evidence="5" key="1">
    <citation type="submission" date="2022-07" db="EMBL/GenBank/DDBJ databases">
        <title>Fungi with potential for degradation of polypropylene.</title>
        <authorList>
            <person name="Gostincar C."/>
        </authorList>
    </citation>
    <scope>NUCLEOTIDE SEQUENCE</scope>
    <source>
        <strain evidence="5">EXF-13308</strain>
    </source>
</reference>
<sequence length="1014" mass="112024">MEQAPLPSSLTEVEALISALYEPNPPETIARIQEVLQRLQRSPQGWKLAHDLLERPDEKTKFFGALTVIIKLNTESASLSEDDSKELLLNLIQWFVRSLGDGSGPLVIRKLCSALVTYFIHFSQLWSNCVHHLVYCLDIGRAVAIDDAKDASPAPDIIASLDESKLQAALWFAASFVEETGKTDMNSPKYLSVHTRLIKNAPDVTSLLSRGLSLESATGLRVRGEAITCLQSWILYAQRASTDADLLINPLRTLVVPAMNCLMIDSLYEVTIELFTDVLSNFSGFLTESHYDSLFSVLESEWSQGRYAALVGGDFDFDSVQYGLFMIAFGDAKAQDLIEGTDARSQNILKGLCGLLNATGYPVAEDKIFVPALEFWSTIVETITDLMYSDEVETPSWMPQALSLVMEAIGYCYSKIQLVDAETWKSWDSTERVGWDDARKEVADFLQAVYPLKGPSLVSTFVDLLLQSLPTGKWAHIEAALFCLAAVSDCVGEEANCDGDLNKVFSSSLFELLAQGRTMIPYRLLRSGLSLIERYSDFFERHHEHLPTALNVLFNAVDDPILGGPSSKSIYTLCSSCRSLLTGKAAVFLAQYQHLHMNCSIDSVTEERVIAGITSVIQAVPQEAERLQIFEQLLSIMQNDVERCLHLKLNTESINASDEWLARMLGPILPNVDNRPSTSDAAALAVAERLLRCMASMARGMQGTTEAPIDLDSDSTQPARLSDQLVRVQSQIMTIMARLYEVFHQSGEVIETICNIFRAGFSETEPGPFVFPPDIIIEFFTRQTVQTPRIGTMVSTMCSFASSLNSGSNAQAVACLSRLLPWVVELLRGLPEPESDTELAQNGIEFVHRVMVKYPEVLIQLQPTSSLEFFFLFTLNVLNGKEPLPKGAAAEFWAAFVTLKSSDATVQGAISGAMEQLGPLLSRSLMQNIGGNASRSELDKLSDPLKKLVVQTPRAQGWLESALFDPSFPSTQVSPQEKSVFLKKVINLRGARTTNNVVREFWLACRGSSFAYAS</sequence>
<dbReference type="Gene3D" id="1.25.10.10">
    <property type="entry name" value="Leucine-rich Repeat Variant"/>
    <property type="match status" value="1"/>
</dbReference>
<keyword evidence="4" id="KW-0539">Nucleus</keyword>
<name>A0AA38R5K9_9PEZI</name>